<dbReference type="PhylomeDB" id="B4HG22"/>
<reference evidence="2 3" key="1">
    <citation type="journal article" date="2007" name="Nature">
        <title>Evolution of genes and genomes on the Drosophila phylogeny.</title>
        <authorList>
            <consortium name="Drosophila 12 Genomes Consortium"/>
            <person name="Clark A.G."/>
            <person name="Eisen M.B."/>
            <person name="Smith D.R."/>
            <person name="Bergman C.M."/>
            <person name="Oliver B."/>
            <person name="Markow T.A."/>
            <person name="Kaufman T.C."/>
            <person name="Kellis M."/>
            <person name="Gelbart W."/>
            <person name="Iyer V.N."/>
            <person name="Pollard D.A."/>
            <person name="Sackton T.B."/>
            <person name="Larracuente A.M."/>
            <person name="Singh N.D."/>
            <person name="Abad J.P."/>
            <person name="Abt D.N."/>
            <person name="Adryan B."/>
            <person name="Aguade M."/>
            <person name="Akashi H."/>
            <person name="Anderson W.W."/>
            <person name="Aquadro C.F."/>
            <person name="Ardell D.H."/>
            <person name="Arguello R."/>
            <person name="Artieri C.G."/>
            <person name="Barbash D.A."/>
            <person name="Barker D."/>
            <person name="Barsanti P."/>
            <person name="Batterham P."/>
            <person name="Batzoglou S."/>
            <person name="Begun D."/>
            <person name="Bhutkar A."/>
            <person name="Blanco E."/>
            <person name="Bosak S.A."/>
            <person name="Bradley R.K."/>
            <person name="Brand A.D."/>
            <person name="Brent M.R."/>
            <person name="Brooks A.N."/>
            <person name="Brown R.H."/>
            <person name="Butlin R.K."/>
            <person name="Caggese C."/>
            <person name="Calvi B.R."/>
            <person name="Bernardo de Carvalho A."/>
            <person name="Caspi A."/>
            <person name="Castrezana S."/>
            <person name="Celniker S.E."/>
            <person name="Chang J.L."/>
            <person name="Chapple C."/>
            <person name="Chatterji S."/>
            <person name="Chinwalla A."/>
            <person name="Civetta A."/>
            <person name="Clifton S.W."/>
            <person name="Comeron J.M."/>
            <person name="Costello J.C."/>
            <person name="Coyne J.A."/>
            <person name="Daub J."/>
            <person name="David R.G."/>
            <person name="Delcher A.L."/>
            <person name="Delehaunty K."/>
            <person name="Do C.B."/>
            <person name="Ebling H."/>
            <person name="Edwards K."/>
            <person name="Eickbush T."/>
            <person name="Evans J.D."/>
            <person name="Filipski A."/>
            <person name="Findeiss S."/>
            <person name="Freyhult E."/>
            <person name="Fulton L."/>
            <person name="Fulton R."/>
            <person name="Garcia A.C."/>
            <person name="Gardiner A."/>
            <person name="Garfield D.A."/>
            <person name="Garvin B.E."/>
            <person name="Gibson G."/>
            <person name="Gilbert D."/>
            <person name="Gnerre S."/>
            <person name="Godfrey J."/>
            <person name="Good R."/>
            <person name="Gotea V."/>
            <person name="Gravely B."/>
            <person name="Greenberg A.J."/>
            <person name="Griffiths-Jones S."/>
            <person name="Gross S."/>
            <person name="Guigo R."/>
            <person name="Gustafson E.A."/>
            <person name="Haerty W."/>
            <person name="Hahn M.W."/>
            <person name="Halligan D.L."/>
            <person name="Halpern A.L."/>
            <person name="Halter G.M."/>
            <person name="Han M.V."/>
            <person name="Heger A."/>
            <person name="Hillier L."/>
            <person name="Hinrichs A.S."/>
            <person name="Holmes I."/>
            <person name="Hoskins R.A."/>
            <person name="Hubisz M.J."/>
            <person name="Hultmark D."/>
            <person name="Huntley M.A."/>
            <person name="Jaffe D.B."/>
            <person name="Jagadeeshan S."/>
            <person name="Jeck W.R."/>
            <person name="Johnson J."/>
            <person name="Jones C.D."/>
            <person name="Jordan W.C."/>
            <person name="Karpen G.H."/>
            <person name="Kataoka E."/>
            <person name="Keightley P.D."/>
            <person name="Kheradpour P."/>
            <person name="Kirkness E.F."/>
            <person name="Koerich L.B."/>
            <person name="Kristiansen K."/>
            <person name="Kudrna D."/>
            <person name="Kulathinal R.J."/>
            <person name="Kumar S."/>
            <person name="Kwok R."/>
            <person name="Lander E."/>
            <person name="Langley C.H."/>
            <person name="Lapoint R."/>
            <person name="Lazzaro B.P."/>
            <person name="Lee S.J."/>
            <person name="Levesque L."/>
            <person name="Li R."/>
            <person name="Lin C.F."/>
            <person name="Lin M.F."/>
            <person name="Lindblad-Toh K."/>
            <person name="Llopart A."/>
            <person name="Long M."/>
            <person name="Low L."/>
            <person name="Lozovsky E."/>
            <person name="Lu J."/>
            <person name="Luo M."/>
            <person name="Machado C.A."/>
            <person name="Makalowski W."/>
            <person name="Marzo M."/>
            <person name="Matsuda M."/>
            <person name="Matzkin L."/>
            <person name="McAllister B."/>
            <person name="McBride C.S."/>
            <person name="McKernan B."/>
            <person name="McKernan K."/>
            <person name="Mendez-Lago M."/>
            <person name="Minx P."/>
            <person name="Mollenhauer M.U."/>
            <person name="Montooth K."/>
            <person name="Mount S.M."/>
            <person name="Mu X."/>
            <person name="Myers E."/>
            <person name="Negre B."/>
            <person name="Newfeld S."/>
            <person name="Nielsen R."/>
            <person name="Noor M.A."/>
            <person name="O'Grady P."/>
            <person name="Pachter L."/>
            <person name="Papaceit M."/>
            <person name="Parisi M.J."/>
            <person name="Parisi M."/>
            <person name="Parts L."/>
            <person name="Pedersen J.S."/>
            <person name="Pesole G."/>
            <person name="Phillippy A.M."/>
            <person name="Ponting C.P."/>
            <person name="Pop M."/>
            <person name="Porcelli D."/>
            <person name="Powell J.R."/>
            <person name="Prohaska S."/>
            <person name="Pruitt K."/>
            <person name="Puig M."/>
            <person name="Quesneville H."/>
            <person name="Ram K.R."/>
            <person name="Rand D."/>
            <person name="Rasmussen M.D."/>
            <person name="Reed L.K."/>
            <person name="Reenan R."/>
            <person name="Reily A."/>
            <person name="Remington K.A."/>
            <person name="Rieger T.T."/>
            <person name="Ritchie M.G."/>
            <person name="Robin C."/>
            <person name="Rogers Y.H."/>
            <person name="Rohde C."/>
            <person name="Rozas J."/>
            <person name="Rubenfield M.J."/>
            <person name="Ruiz A."/>
            <person name="Russo S."/>
            <person name="Salzberg S.L."/>
            <person name="Sanchez-Gracia A."/>
            <person name="Saranga D.J."/>
            <person name="Sato H."/>
            <person name="Schaeffer S.W."/>
            <person name="Schatz M.C."/>
            <person name="Schlenke T."/>
            <person name="Schwartz R."/>
            <person name="Segarra C."/>
            <person name="Singh R.S."/>
            <person name="Sirot L."/>
            <person name="Sirota M."/>
            <person name="Sisneros N.B."/>
            <person name="Smith C.D."/>
            <person name="Smith T.F."/>
            <person name="Spieth J."/>
            <person name="Stage D.E."/>
            <person name="Stark A."/>
            <person name="Stephan W."/>
            <person name="Strausberg R.L."/>
            <person name="Strempel S."/>
            <person name="Sturgill D."/>
            <person name="Sutton G."/>
            <person name="Sutton G.G."/>
            <person name="Tao W."/>
            <person name="Teichmann S."/>
            <person name="Tobari Y.N."/>
            <person name="Tomimura Y."/>
            <person name="Tsolas J.M."/>
            <person name="Valente V.L."/>
            <person name="Venter E."/>
            <person name="Venter J.C."/>
            <person name="Vicario S."/>
            <person name="Vieira F.G."/>
            <person name="Vilella A.J."/>
            <person name="Villasante A."/>
            <person name="Walenz B."/>
            <person name="Wang J."/>
            <person name="Wasserman M."/>
            <person name="Watts T."/>
            <person name="Wilson D."/>
            <person name="Wilson R.K."/>
            <person name="Wing R.A."/>
            <person name="Wolfner M.F."/>
            <person name="Wong A."/>
            <person name="Wong G.K."/>
            <person name="Wu C.I."/>
            <person name="Wu G."/>
            <person name="Yamamoto D."/>
            <person name="Yang H.P."/>
            <person name="Yang S.P."/>
            <person name="Yorke J.A."/>
            <person name="Yoshida K."/>
            <person name="Zdobnov E."/>
            <person name="Zhang P."/>
            <person name="Zhang Y."/>
            <person name="Zimin A.V."/>
            <person name="Baldwin J."/>
            <person name="Abdouelleil A."/>
            <person name="Abdulkadir J."/>
            <person name="Abebe A."/>
            <person name="Abera B."/>
            <person name="Abreu J."/>
            <person name="Acer S.C."/>
            <person name="Aftuck L."/>
            <person name="Alexander A."/>
            <person name="An P."/>
            <person name="Anderson E."/>
            <person name="Anderson S."/>
            <person name="Arachi H."/>
            <person name="Azer M."/>
            <person name="Bachantsang P."/>
            <person name="Barry A."/>
            <person name="Bayul T."/>
            <person name="Berlin A."/>
            <person name="Bessette D."/>
            <person name="Bloom T."/>
            <person name="Blye J."/>
            <person name="Boguslavskiy L."/>
            <person name="Bonnet C."/>
            <person name="Boukhgalter B."/>
            <person name="Bourzgui I."/>
            <person name="Brown A."/>
            <person name="Cahill P."/>
            <person name="Channer S."/>
            <person name="Cheshatsang Y."/>
            <person name="Chuda L."/>
            <person name="Citroen M."/>
            <person name="Collymore A."/>
            <person name="Cooke P."/>
            <person name="Costello M."/>
            <person name="D'Aco K."/>
            <person name="Daza R."/>
            <person name="De Haan G."/>
            <person name="DeGray S."/>
            <person name="DeMaso C."/>
            <person name="Dhargay N."/>
            <person name="Dooley K."/>
            <person name="Dooley E."/>
            <person name="Doricent M."/>
            <person name="Dorje P."/>
            <person name="Dorjee K."/>
            <person name="Dupes A."/>
            <person name="Elong R."/>
            <person name="Falk J."/>
            <person name="Farina A."/>
            <person name="Faro S."/>
            <person name="Ferguson D."/>
            <person name="Fisher S."/>
            <person name="Foley C.D."/>
            <person name="Franke A."/>
            <person name="Friedrich D."/>
            <person name="Gadbois L."/>
            <person name="Gearin G."/>
            <person name="Gearin C.R."/>
            <person name="Giannoukos G."/>
            <person name="Goode T."/>
            <person name="Graham J."/>
            <person name="Grandbois E."/>
            <person name="Grewal S."/>
            <person name="Gyaltsen K."/>
            <person name="Hafez N."/>
            <person name="Hagos B."/>
            <person name="Hall J."/>
            <person name="Henson C."/>
            <person name="Hollinger A."/>
            <person name="Honan T."/>
            <person name="Huard M.D."/>
            <person name="Hughes L."/>
            <person name="Hurhula B."/>
            <person name="Husby M.E."/>
            <person name="Kamat A."/>
            <person name="Kanga B."/>
            <person name="Kashin S."/>
            <person name="Khazanovich D."/>
            <person name="Kisner P."/>
            <person name="Lance K."/>
            <person name="Lara M."/>
            <person name="Lee W."/>
            <person name="Lennon N."/>
            <person name="Letendre F."/>
            <person name="LeVine R."/>
            <person name="Lipovsky A."/>
            <person name="Liu X."/>
            <person name="Liu J."/>
            <person name="Liu S."/>
            <person name="Lokyitsang T."/>
            <person name="Lokyitsang Y."/>
            <person name="Lubonja R."/>
            <person name="Lui A."/>
            <person name="MacDonald P."/>
            <person name="Magnisalis V."/>
            <person name="Maru K."/>
            <person name="Matthews C."/>
            <person name="McCusker W."/>
            <person name="McDonough S."/>
            <person name="Mehta T."/>
            <person name="Meldrim J."/>
            <person name="Meneus L."/>
            <person name="Mihai O."/>
            <person name="Mihalev A."/>
            <person name="Mihova T."/>
            <person name="Mittelman R."/>
            <person name="Mlenga V."/>
            <person name="Montmayeur A."/>
            <person name="Mulrain L."/>
            <person name="Navidi A."/>
            <person name="Naylor J."/>
            <person name="Negash T."/>
            <person name="Nguyen T."/>
            <person name="Nguyen N."/>
            <person name="Nicol R."/>
            <person name="Norbu C."/>
            <person name="Norbu N."/>
            <person name="Novod N."/>
            <person name="O'Neill B."/>
            <person name="Osman S."/>
            <person name="Markiewicz E."/>
            <person name="Oyono O.L."/>
            <person name="Patti C."/>
            <person name="Phunkhang P."/>
            <person name="Pierre F."/>
            <person name="Priest M."/>
            <person name="Raghuraman S."/>
            <person name="Rege F."/>
            <person name="Reyes R."/>
            <person name="Rise C."/>
            <person name="Rogov P."/>
            <person name="Ross K."/>
            <person name="Ryan E."/>
            <person name="Settipalli S."/>
            <person name="Shea T."/>
            <person name="Sherpa N."/>
            <person name="Shi L."/>
            <person name="Shih D."/>
            <person name="Sparrow T."/>
            <person name="Spaulding J."/>
            <person name="Stalker J."/>
            <person name="Stange-Thomann N."/>
            <person name="Stavropoulos S."/>
            <person name="Stone C."/>
            <person name="Strader C."/>
            <person name="Tesfaye S."/>
            <person name="Thomson T."/>
            <person name="Thoulutsang Y."/>
            <person name="Thoulutsang D."/>
            <person name="Topham K."/>
            <person name="Topping I."/>
            <person name="Tsamla T."/>
            <person name="Vassiliev H."/>
            <person name="Vo A."/>
            <person name="Wangchuk T."/>
            <person name="Wangdi T."/>
            <person name="Weiand M."/>
            <person name="Wilkinson J."/>
            <person name="Wilson A."/>
            <person name="Yadav S."/>
            <person name="Young G."/>
            <person name="Yu Q."/>
            <person name="Zembek L."/>
            <person name="Zhong D."/>
            <person name="Zimmer A."/>
            <person name="Zwirko Z."/>
            <person name="Jaffe D.B."/>
            <person name="Alvarez P."/>
            <person name="Brockman W."/>
            <person name="Butler J."/>
            <person name="Chin C."/>
            <person name="Gnerre S."/>
            <person name="Grabherr M."/>
            <person name="Kleber M."/>
            <person name="Mauceli E."/>
            <person name="MacCallum I."/>
        </authorList>
    </citation>
    <scope>NUCLEOTIDE SEQUENCE [LARGE SCALE GENOMIC DNA]</scope>
    <source>
        <strain evidence="3">Rob3c / Tucson 14021-0248.25</strain>
    </source>
</reference>
<dbReference type="SMR" id="B4HG22"/>
<proteinExistence type="predicted"/>
<dbReference type="EMBL" id="CH480815">
    <property type="protein sequence ID" value="EDW41268.1"/>
    <property type="molecule type" value="Genomic_DNA"/>
</dbReference>
<dbReference type="InterPro" id="IPR020471">
    <property type="entry name" value="AKR"/>
</dbReference>
<dbReference type="PANTHER" id="PTHR11732">
    <property type="entry name" value="ALDO/KETO REDUCTASE"/>
    <property type="match status" value="1"/>
</dbReference>
<dbReference type="PROSITE" id="PS00063">
    <property type="entry name" value="ALDOKETO_REDUCTASE_3"/>
    <property type="match status" value="1"/>
</dbReference>
<accession>B4HG22</accession>
<dbReference type="PROSITE" id="PS00798">
    <property type="entry name" value="ALDOKETO_REDUCTASE_1"/>
    <property type="match status" value="2"/>
</dbReference>
<organism evidence="3">
    <name type="scientific">Drosophila sechellia</name>
    <name type="common">Fruit fly</name>
    <dbReference type="NCBI Taxonomy" id="7238"/>
    <lineage>
        <taxon>Eukaryota</taxon>
        <taxon>Metazoa</taxon>
        <taxon>Ecdysozoa</taxon>
        <taxon>Arthropoda</taxon>
        <taxon>Hexapoda</taxon>
        <taxon>Insecta</taxon>
        <taxon>Pterygota</taxon>
        <taxon>Neoptera</taxon>
        <taxon>Endopterygota</taxon>
        <taxon>Diptera</taxon>
        <taxon>Brachycera</taxon>
        <taxon>Muscomorpha</taxon>
        <taxon>Ephydroidea</taxon>
        <taxon>Drosophilidae</taxon>
        <taxon>Drosophila</taxon>
        <taxon>Sophophora</taxon>
    </lineage>
</organism>
<protein>
    <submittedName>
        <fullName evidence="2">GM24650</fullName>
    </submittedName>
</protein>
<evidence type="ECO:0000313" key="2">
    <source>
        <dbReference type="EMBL" id="EDW41268.1"/>
    </source>
</evidence>
<dbReference type="SUPFAM" id="SSF51430">
    <property type="entry name" value="NAD(P)-linked oxidoreductase"/>
    <property type="match status" value="2"/>
</dbReference>
<sequence>MKLAPTVKLNNGYEMPILGLGTYNLKKSRCEAAVCHALEMGYRHIDTAYLYRNEGIIGKVLAKLIGDQKLKREQVFLVTKLWDIYHEPKMVKHACDMQLKLLGVDYIDLYLMHSPVGVDYISDEDLMPHENEQLRTNDVDYVDTYRSMEQLVHLGLVRSLGLSNFNANQLKRLLENCQIKPASLQIECHPELVQIPLIELCKFHNITVVAYSPLGRPKACNPLPDYYTDSKLLALAAKYGKTPAQIILRYLSKDNEGEAAVKHAIDVGYRHIDTAYFYQNEAEVGKAIRDKIAEGVVKREDIFLVTKLWNIFHNPERVEGICRKQLSNFGLDYIDLYLMHMPVGYKYVDDNTLLPKNEDDVLQLSDVDYLDTYKAMEKLVKLGLVRSIGVSNFNSEQLARVLDNCKIKPVTNQVECSPALNQKALTAFCKKNDVTLTGYTPLGKPKPDIQKPDFIYSPEVAVIAKKYGKTGPQIALRYLVSLGVIPIPKSSNTNRISENFDIFDFELTAEEMAVLDGYHTGERVVPLNLIKGLNHKYYPFSIEF</sequence>
<feature type="domain" description="NADP-dependent oxidoreductase" evidence="1">
    <location>
        <begin position="18"/>
        <end position="253"/>
    </location>
</feature>
<dbReference type="InterPro" id="IPR044488">
    <property type="entry name" value="AKR2E"/>
</dbReference>
<dbReference type="Pfam" id="PF00248">
    <property type="entry name" value="Aldo_ket_red"/>
    <property type="match status" value="2"/>
</dbReference>
<dbReference type="STRING" id="7238.B4HG22"/>
<dbReference type="OMA" id="YNYKNED"/>
<dbReference type="Proteomes" id="UP000001292">
    <property type="component" value="Unassembled WGS sequence"/>
</dbReference>
<dbReference type="GO" id="GO:0046370">
    <property type="term" value="P:fructose biosynthetic process"/>
    <property type="evidence" value="ECO:0007669"/>
    <property type="project" value="EnsemblMetazoa"/>
</dbReference>
<evidence type="ECO:0000259" key="1">
    <source>
        <dbReference type="Pfam" id="PF00248"/>
    </source>
</evidence>
<dbReference type="InterPro" id="IPR023210">
    <property type="entry name" value="NADP_OxRdtase_dom"/>
</dbReference>
<dbReference type="PRINTS" id="PR00069">
    <property type="entry name" value="ALDKETRDTASE"/>
</dbReference>
<dbReference type="PROSITE" id="PS00062">
    <property type="entry name" value="ALDOKETO_REDUCTASE_2"/>
    <property type="match status" value="2"/>
</dbReference>
<feature type="domain" description="NADP-dependent oxidoreductase" evidence="1">
    <location>
        <begin position="254"/>
        <end position="516"/>
    </location>
</feature>
<dbReference type="InterPro" id="IPR018170">
    <property type="entry name" value="Aldo/ket_reductase_CS"/>
</dbReference>
<dbReference type="AlphaFoldDB" id="B4HG22"/>
<dbReference type="InterPro" id="IPR036812">
    <property type="entry name" value="NAD(P)_OxRdtase_dom_sf"/>
</dbReference>
<name>B4HG22_DROSE</name>
<gene>
    <name evidence="2" type="primary">Dsec\GM24650</name>
    <name evidence="2" type="ORF">Dsec_GM24650</name>
</gene>
<dbReference type="HOGENOM" id="CLU_037254_0_0_1"/>
<evidence type="ECO:0000313" key="3">
    <source>
        <dbReference type="Proteomes" id="UP000001292"/>
    </source>
</evidence>
<keyword evidence="3" id="KW-1185">Reference proteome</keyword>
<dbReference type="GO" id="GO:0006061">
    <property type="term" value="P:sorbitol biosynthetic process"/>
    <property type="evidence" value="ECO:0007669"/>
    <property type="project" value="EnsemblMetazoa"/>
</dbReference>
<dbReference type="Gene3D" id="3.20.20.100">
    <property type="entry name" value="NADP-dependent oxidoreductase domain"/>
    <property type="match status" value="2"/>
</dbReference>
<dbReference type="CDD" id="cd19116">
    <property type="entry name" value="AKR_AKR2E1-5"/>
    <property type="match status" value="1"/>
</dbReference>
<dbReference type="FunFam" id="3.20.20.100:FF:000023">
    <property type="entry name" value="aldose reductase"/>
    <property type="match status" value="1"/>
</dbReference>
<dbReference type="GO" id="GO:0016491">
    <property type="term" value="F:oxidoreductase activity"/>
    <property type="evidence" value="ECO:0007669"/>
    <property type="project" value="InterPro"/>
</dbReference>